<evidence type="ECO:0000313" key="2">
    <source>
        <dbReference type="Proteomes" id="UP001079535"/>
    </source>
</evidence>
<proteinExistence type="predicted"/>
<comment type="caution">
    <text evidence="1">The sequence shown here is derived from an EMBL/GenBank/DDBJ whole genome shotgun (WGS) entry which is preliminary data.</text>
</comment>
<reference evidence="1" key="1">
    <citation type="submission" date="2022-11" db="EMBL/GenBank/DDBJ databases">
        <title>Temperate bacteriophages infecting mucin-degrading bacterium Ruminococcus gnavus from the human gut.</title>
        <authorList>
            <person name="Buttimer C."/>
        </authorList>
    </citation>
    <scope>NUCLEOTIDE SEQUENCE</scope>
    <source>
        <strain evidence="1">CCUG 49994</strain>
    </source>
</reference>
<dbReference type="Proteomes" id="UP001079535">
    <property type="component" value="Unassembled WGS sequence"/>
</dbReference>
<gene>
    <name evidence="1" type="ORF">OZZ17_03380</name>
</gene>
<evidence type="ECO:0000313" key="1">
    <source>
        <dbReference type="EMBL" id="MCZ0666578.1"/>
    </source>
</evidence>
<dbReference type="EMBL" id="JAPRAY010000003">
    <property type="protein sequence ID" value="MCZ0666578.1"/>
    <property type="molecule type" value="Genomic_DNA"/>
</dbReference>
<protein>
    <submittedName>
        <fullName evidence="1">Uncharacterized protein</fullName>
    </submittedName>
</protein>
<sequence length="236" mass="27200">MIEYKEIERTVEKQGTSLERETFKHPAFGMIGFSRVSGGENTLFGSSIKHNDRIVMTLKHGKQDRHLHDDWYYGRGLITKVEMSYSQFAECISTLNVGDGVPCTIRFTEKDGNIPYIKENNSKREQFRNEFSNTISKAMEQVQAQINQIQESIDNKKNLGVKDRKEIISQLRQVKYNIGSNLDFCVEQFDEQMDRTALEAKGEIEAFCQNKINSIAQAALVENRDKFVKLKNPVEF</sequence>
<dbReference type="AlphaFoldDB" id="A0A9Q4EX34"/>
<accession>A0A9Q4EX34</accession>
<organism evidence="1 2">
    <name type="scientific">Mediterraneibacter gnavus</name>
    <name type="common">Ruminococcus gnavus</name>
    <dbReference type="NCBI Taxonomy" id="33038"/>
    <lineage>
        <taxon>Bacteria</taxon>
        <taxon>Bacillati</taxon>
        <taxon>Bacillota</taxon>
        <taxon>Clostridia</taxon>
        <taxon>Lachnospirales</taxon>
        <taxon>Lachnospiraceae</taxon>
        <taxon>Mediterraneibacter</taxon>
    </lineage>
</organism>
<dbReference type="RefSeq" id="WP_268803376.1">
    <property type="nucleotide sequence ID" value="NZ_JAPRAY010000003.1"/>
</dbReference>
<name>A0A9Q4EX34_MEDGN</name>